<keyword evidence="3" id="KW-0574">Periplasm</keyword>
<dbReference type="AlphaFoldDB" id="A0A383EZ46"/>
<keyword evidence="2" id="KW-0732">Signal</keyword>
<dbReference type="InterPro" id="IPR052037">
    <property type="entry name" value="LPS_export_LptA"/>
</dbReference>
<evidence type="ECO:0000256" key="2">
    <source>
        <dbReference type="ARBA" id="ARBA00022729"/>
    </source>
</evidence>
<accession>A0A383EZ46</accession>
<dbReference type="PANTHER" id="PTHR36504">
    <property type="entry name" value="LIPOPOLYSACCHARIDE EXPORT SYSTEM PROTEIN LPTA"/>
    <property type="match status" value="1"/>
</dbReference>
<dbReference type="GO" id="GO:0017089">
    <property type="term" value="F:glycolipid transfer activity"/>
    <property type="evidence" value="ECO:0007669"/>
    <property type="project" value="TreeGrafter"/>
</dbReference>
<dbReference type="GO" id="GO:0001530">
    <property type="term" value="F:lipopolysaccharide binding"/>
    <property type="evidence" value="ECO:0007669"/>
    <property type="project" value="InterPro"/>
</dbReference>
<feature type="domain" description="Organic solvent tolerance-like N-terminal" evidence="4">
    <location>
        <begin position="32"/>
        <end position="143"/>
    </location>
</feature>
<proteinExistence type="inferred from homology"/>
<keyword evidence="1" id="KW-0813">Transport</keyword>
<protein>
    <recommendedName>
        <fullName evidence="4">Organic solvent tolerance-like N-terminal domain-containing protein</fullName>
    </recommendedName>
</protein>
<evidence type="ECO:0000259" key="4">
    <source>
        <dbReference type="Pfam" id="PF03968"/>
    </source>
</evidence>
<dbReference type="HAMAP" id="MF_01914">
    <property type="entry name" value="LPS_assembly_LptA"/>
    <property type="match status" value="1"/>
</dbReference>
<dbReference type="Pfam" id="PF03968">
    <property type="entry name" value="LptD_N"/>
    <property type="match status" value="1"/>
</dbReference>
<dbReference type="NCBIfam" id="TIGR03002">
    <property type="entry name" value="outer_YhbN_LptA"/>
    <property type="match status" value="1"/>
</dbReference>
<organism evidence="5">
    <name type="scientific">marine metagenome</name>
    <dbReference type="NCBI Taxonomy" id="408172"/>
    <lineage>
        <taxon>unclassified sequences</taxon>
        <taxon>metagenomes</taxon>
        <taxon>ecological metagenomes</taxon>
    </lineage>
</organism>
<dbReference type="InterPro" id="IPR014340">
    <property type="entry name" value="LptA"/>
</dbReference>
<dbReference type="GO" id="GO:0030288">
    <property type="term" value="C:outer membrane-bounded periplasmic space"/>
    <property type="evidence" value="ECO:0007669"/>
    <property type="project" value="TreeGrafter"/>
</dbReference>
<gene>
    <name evidence="5" type="ORF">METZ01_LOCUS514875</name>
</gene>
<evidence type="ECO:0000256" key="1">
    <source>
        <dbReference type="ARBA" id="ARBA00022448"/>
    </source>
</evidence>
<reference evidence="5" key="1">
    <citation type="submission" date="2018-05" db="EMBL/GenBank/DDBJ databases">
        <authorList>
            <person name="Lanie J.A."/>
            <person name="Ng W.-L."/>
            <person name="Kazmierczak K.M."/>
            <person name="Andrzejewski T.M."/>
            <person name="Davidsen T.M."/>
            <person name="Wayne K.J."/>
            <person name="Tettelin H."/>
            <person name="Glass J.I."/>
            <person name="Rusch D."/>
            <person name="Podicherti R."/>
            <person name="Tsui H.-C.T."/>
            <person name="Winkler M.E."/>
        </authorList>
    </citation>
    <scope>NUCLEOTIDE SEQUENCE</scope>
</reference>
<dbReference type="GO" id="GO:0009279">
    <property type="term" value="C:cell outer membrane"/>
    <property type="evidence" value="ECO:0007669"/>
    <property type="project" value="TreeGrafter"/>
</dbReference>
<dbReference type="Gene3D" id="2.60.450.10">
    <property type="entry name" value="Lipopolysaccharide (LPS) transport protein A like domain"/>
    <property type="match status" value="1"/>
</dbReference>
<dbReference type="PANTHER" id="PTHR36504:SF1">
    <property type="entry name" value="LIPOPOLYSACCHARIDE EXPORT SYSTEM PROTEIN LPTA"/>
    <property type="match status" value="1"/>
</dbReference>
<dbReference type="EMBL" id="UINC01230057">
    <property type="protein sequence ID" value="SVE62021.1"/>
    <property type="molecule type" value="Genomic_DNA"/>
</dbReference>
<sequence length="170" mass="18624">MNFTHLSLLTTLFILATSSSALDSDRHQPIRIQADAAMVDETEGTSIYKGNVIIHQGTLQVTADEVEIYTAENEVIQIIAKAANEPSKLAHYEQQTSSAKDMVSAEARKITYLVQEERLHLAGSAKLRQVGDIFTGELLFYDLGRGIVNLKSGGSNSRINMTITPKKSSN</sequence>
<dbReference type="GO" id="GO:0015920">
    <property type="term" value="P:lipopolysaccharide transport"/>
    <property type="evidence" value="ECO:0007669"/>
    <property type="project" value="InterPro"/>
</dbReference>
<evidence type="ECO:0000256" key="3">
    <source>
        <dbReference type="ARBA" id="ARBA00022764"/>
    </source>
</evidence>
<dbReference type="InterPro" id="IPR005653">
    <property type="entry name" value="OstA-like_N"/>
</dbReference>
<evidence type="ECO:0000313" key="5">
    <source>
        <dbReference type="EMBL" id="SVE62021.1"/>
    </source>
</evidence>
<name>A0A383EZ46_9ZZZZ</name>